<feature type="compositionally biased region" description="Basic and acidic residues" evidence="1">
    <location>
        <begin position="28"/>
        <end position="44"/>
    </location>
</feature>
<dbReference type="EMBL" id="UZAH01035245">
    <property type="protein sequence ID" value="VDP39809.1"/>
    <property type="molecule type" value="Genomic_DNA"/>
</dbReference>
<proteinExistence type="predicted"/>
<sequence>MCFHPGYRLVSKENARALTAQQQAEPLCKMRKDPMSSKKRKDVAEVAHRMDVTPDPNTGVQLADCVNSNGSLLESASDRKSVRYAGAHSSTAARWTNRAEASGQSS</sequence>
<dbReference type="Proteomes" id="UP000050761">
    <property type="component" value="Unassembled WGS sequence"/>
</dbReference>
<reference evidence="2 3" key="1">
    <citation type="submission" date="2018-11" db="EMBL/GenBank/DDBJ databases">
        <authorList>
            <consortium name="Pathogen Informatics"/>
        </authorList>
    </citation>
    <scope>NUCLEOTIDE SEQUENCE [LARGE SCALE GENOMIC DNA]</scope>
</reference>
<organism evidence="3 4">
    <name type="scientific">Heligmosomoides polygyrus</name>
    <name type="common">Parasitic roundworm</name>
    <dbReference type="NCBI Taxonomy" id="6339"/>
    <lineage>
        <taxon>Eukaryota</taxon>
        <taxon>Metazoa</taxon>
        <taxon>Ecdysozoa</taxon>
        <taxon>Nematoda</taxon>
        <taxon>Chromadorea</taxon>
        <taxon>Rhabditida</taxon>
        <taxon>Rhabditina</taxon>
        <taxon>Rhabditomorpha</taxon>
        <taxon>Strongyloidea</taxon>
        <taxon>Heligmosomidae</taxon>
        <taxon>Heligmosomoides</taxon>
    </lineage>
</organism>
<evidence type="ECO:0000313" key="2">
    <source>
        <dbReference type="EMBL" id="VDP39809.1"/>
    </source>
</evidence>
<dbReference type="WBParaSite" id="HPBE_0002359401-mRNA-1">
    <property type="protein sequence ID" value="HPBE_0002359401-mRNA-1"/>
    <property type="gene ID" value="HPBE_0002359401"/>
</dbReference>
<protein>
    <submittedName>
        <fullName evidence="4">C2H2-type domain-containing protein</fullName>
    </submittedName>
</protein>
<gene>
    <name evidence="2" type="ORF">HPBE_LOCUS23596</name>
</gene>
<evidence type="ECO:0000313" key="4">
    <source>
        <dbReference type="WBParaSite" id="HPBE_0002359401-mRNA-1"/>
    </source>
</evidence>
<accession>A0A3P8GZ53</accession>
<feature type="region of interest" description="Disordered" evidence="1">
    <location>
        <begin position="21"/>
        <end position="44"/>
    </location>
</feature>
<accession>A0A183GLM4</accession>
<evidence type="ECO:0000313" key="3">
    <source>
        <dbReference type="Proteomes" id="UP000050761"/>
    </source>
</evidence>
<feature type="region of interest" description="Disordered" evidence="1">
    <location>
        <begin position="84"/>
        <end position="106"/>
    </location>
</feature>
<reference evidence="4" key="2">
    <citation type="submission" date="2019-09" db="UniProtKB">
        <authorList>
            <consortium name="WormBaseParasite"/>
        </authorList>
    </citation>
    <scope>IDENTIFICATION</scope>
</reference>
<keyword evidence="3" id="KW-1185">Reference proteome</keyword>
<dbReference type="AlphaFoldDB" id="A0A183GLM4"/>
<name>A0A183GLM4_HELPZ</name>
<evidence type="ECO:0000256" key="1">
    <source>
        <dbReference type="SAM" id="MobiDB-lite"/>
    </source>
</evidence>